<organism evidence="1 2">
    <name type="scientific">Oryza meyeriana var. granulata</name>
    <dbReference type="NCBI Taxonomy" id="110450"/>
    <lineage>
        <taxon>Eukaryota</taxon>
        <taxon>Viridiplantae</taxon>
        <taxon>Streptophyta</taxon>
        <taxon>Embryophyta</taxon>
        <taxon>Tracheophyta</taxon>
        <taxon>Spermatophyta</taxon>
        <taxon>Magnoliopsida</taxon>
        <taxon>Liliopsida</taxon>
        <taxon>Poales</taxon>
        <taxon>Poaceae</taxon>
        <taxon>BOP clade</taxon>
        <taxon>Oryzoideae</taxon>
        <taxon>Oryzeae</taxon>
        <taxon>Oryzinae</taxon>
        <taxon>Oryza</taxon>
        <taxon>Oryza meyeriana</taxon>
    </lineage>
</organism>
<evidence type="ECO:0000313" key="2">
    <source>
        <dbReference type="Proteomes" id="UP000479710"/>
    </source>
</evidence>
<gene>
    <name evidence="1" type="ORF">E2562_005248</name>
</gene>
<reference evidence="1 2" key="1">
    <citation type="submission" date="2019-11" db="EMBL/GenBank/DDBJ databases">
        <title>Whole genome sequence of Oryza granulata.</title>
        <authorList>
            <person name="Li W."/>
        </authorList>
    </citation>
    <scope>NUCLEOTIDE SEQUENCE [LARGE SCALE GENOMIC DNA]</scope>
    <source>
        <strain evidence="2">cv. Menghai</strain>
        <tissue evidence="1">Leaf</tissue>
    </source>
</reference>
<name>A0A6G1EFC0_9ORYZ</name>
<dbReference type="Proteomes" id="UP000479710">
    <property type="component" value="Unassembled WGS sequence"/>
</dbReference>
<dbReference type="EMBL" id="SPHZ02000003">
    <property type="protein sequence ID" value="KAF0923286.1"/>
    <property type="molecule type" value="Genomic_DNA"/>
</dbReference>
<proteinExistence type="predicted"/>
<accession>A0A6G1EFC0</accession>
<protein>
    <submittedName>
        <fullName evidence="1">Uncharacterized protein</fullName>
    </submittedName>
</protein>
<comment type="caution">
    <text evidence="1">The sequence shown here is derived from an EMBL/GenBank/DDBJ whole genome shotgun (WGS) entry which is preliminary data.</text>
</comment>
<dbReference type="AlphaFoldDB" id="A0A6G1EFC0"/>
<evidence type="ECO:0000313" key="1">
    <source>
        <dbReference type="EMBL" id="KAF0923286.1"/>
    </source>
</evidence>
<keyword evidence="2" id="KW-1185">Reference proteome</keyword>
<sequence>MQPLDSLALAFARTNAAWNVVTPSRPKDPVGSAHSSAPNLSPLWQNIGKPFYHVDPRSPTRLHSGNLRTTQGFGSVCAQARSAAVV</sequence>